<evidence type="ECO:0000313" key="2">
    <source>
        <dbReference type="EMBL" id="KAK9842828.1"/>
    </source>
</evidence>
<dbReference type="Proteomes" id="UP001438707">
    <property type="component" value="Unassembled WGS sequence"/>
</dbReference>
<organism evidence="2 3">
    <name type="scientific">Apatococcus lobatus</name>
    <dbReference type="NCBI Taxonomy" id="904363"/>
    <lineage>
        <taxon>Eukaryota</taxon>
        <taxon>Viridiplantae</taxon>
        <taxon>Chlorophyta</taxon>
        <taxon>core chlorophytes</taxon>
        <taxon>Trebouxiophyceae</taxon>
        <taxon>Chlorellales</taxon>
        <taxon>Chlorellaceae</taxon>
        <taxon>Apatococcus</taxon>
    </lineage>
</organism>
<comment type="caution">
    <text evidence="2">The sequence shown here is derived from an EMBL/GenBank/DDBJ whole genome shotgun (WGS) entry which is preliminary data.</text>
</comment>
<proteinExistence type="predicted"/>
<evidence type="ECO:0000256" key="1">
    <source>
        <dbReference type="SAM" id="MobiDB-lite"/>
    </source>
</evidence>
<feature type="region of interest" description="Disordered" evidence="1">
    <location>
        <begin position="1"/>
        <end position="41"/>
    </location>
</feature>
<name>A0AAW1S995_9CHLO</name>
<gene>
    <name evidence="2" type="ORF">WJX74_003044</name>
</gene>
<dbReference type="EMBL" id="JALJOS010000002">
    <property type="protein sequence ID" value="KAK9842828.1"/>
    <property type="molecule type" value="Genomic_DNA"/>
</dbReference>
<sequence length="407" mass="44534">MAATQKSAKAGTGKKVQSDPPSSAITASAPEHPAVDLPSTGLSSKLDDFSRLYGKPVEGDYKLSCNLKDLQLQYRQPTLLVGVPKGGVEIRAWTDRQQEPKQRAVLPVGDVDDKNKTAQLVKWGTGEELDSFKKAVDATAGKHVLLVHPIFRKTNYRRIDTITLPFDLLVENDTTLLLVDEPYKFEPMRLKVTKICDAMGGKVPVCIRGLVVTFVVETPTSAVLMDAKGIKAVQDLRPGSAVEAYDVMAHTDIFRWMDNRTTIKDLSDTADGKSIIVAYGVAQQRLEVKETVKGVKQVQEASSDSPNIRNVVKFVGIFSEVNTSEFAYKCPNKPSCSSFGKDDLSQDPITGLWSCSKCGLKGAPRASWRTLLQAPDAWSPAKHQAIRDIQATRGWARCTCVDSPKAV</sequence>
<reference evidence="2 3" key="1">
    <citation type="journal article" date="2024" name="Nat. Commun.">
        <title>Phylogenomics reveals the evolutionary origins of lichenization in chlorophyte algae.</title>
        <authorList>
            <person name="Puginier C."/>
            <person name="Libourel C."/>
            <person name="Otte J."/>
            <person name="Skaloud P."/>
            <person name="Haon M."/>
            <person name="Grisel S."/>
            <person name="Petersen M."/>
            <person name="Berrin J.G."/>
            <person name="Delaux P.M."/>
            <person name="Dal Grande F."/>
            <person name="Keller J."/>
        </authorList>
    </citation>
    <scope>NUCLEOTIDE SEQUENCE [LARGE SCALE GENOMIC DNA]</scope>
    <source>
        <strain evidence="2 3">SAG 2145</strain>
    </source>
</reference>
<protein>
    <submittedName>
        <fullName evidence="2">Uncharacterized protein</fullName>
    </submittedName>
</protein>
<keyword evidence="3" id="KW-1185">Reference proteome</keyword>
<evidence type="ECO:0000313" key="3">
    <source>
        <dbReference type="Proteomes" id="UP001438707"/>
    </source>
</evidence>
<dbReference type="AlphaFoldDB" id="A0AAW1S995"/>
<accession>A0AAW1S995</accession>